<dbReference type="GO" id="GO:0003677">
    <property type="term" value="F:DNA binding"/>
    <property type="evidence" value="ECO:0007669"/>
    <property type="project" value="UniProtKB-KW"/>
</dbReference>
<keyword evidence="4" id="KW-0804">Transcription</keyword>
<dbReference type="AlphaFoldDB" id="W1WPV2"/>
<dbReference type="InterPro" id="IPR036388">
    <property type="entry name" value="WH-like_DNA-bd_sf"/>
</dbReference>
<evidence type="ECO:0000256" key="3">
    <source>
        <dbReference type="ARBA" id="ARBA00023125"/>
    </source>
</evidence>
<dbReference type="InterPro" id="IPR005119">
    <property type="entry name" value="LysR_subst-bd"/>
</dbReference>
<dbReference type="PROSITE" id="PS50931">
    <property type="entry name" value="HTH_LYSR"/>
    <property type="match status" value="1"/>
</dbReference>
<dbReference type="Pfam" id="PF00126">
    <property type="entry name" value="HTH_1"/>
    <property type="match status" value="1"/>
</dbReference>
<accession>W1WPV2</accession>
<name>W1WPV2_ECOLX</name>
<dbReference type="FunFam" id="1.10.10.10:FF:000181">
    <property type="entry name" value="LysR family transcriptional regulator"/>
    <property type="match status" value="1"/>
</dbReference>
<sequence>MDSNNQIETCLSRKSSEGKPQIFTTLRNIDLNLLTIFEAVYVHKGIVNAAKVLNLTPSAISQSIQKLRVIFPDPLFIRKGQGVTPTAFAMHLHEYISQGLESILGALDIEGSYDKQRTITIATTPSVGALVLPVIYRAIKTHYPQLLLRNPPISDAENQLSQFQTDLIIDNMFCTNRTVQHHVLFTDNMVLICREGNPLLSLEDDR</sequence>
<protein>
    <submittedName>
        <fullName evidence="6">LysR-family transcriptional regulator</fullName>
    </submittedName>
</protein>
<dbReference type="Pfam" id="PF03466">
    <property type="entry name" value="LysR_substrate"/>
    <property type="match status" value="1"/>
</dbReference>
<dbReference type="SUPFAM" id="SSF53850">
    <property type="entry name" value="Periplasmic binding protein-like II"/>
    <property type="match status" value="1"/>
</dbReference>
<comment type="similarity">
    <text evidence="1">Belongs to the LysR transcriptional regulatory family.</text>
</comment>
<evidence type="ECO:0000313" key="6">
    <source>
        <dbReference type="EMBL" id="ETJ19936.1"/>
    </source>
</evidence>
<reference evidence="6 7" key="1">
    <citation type="submission" date="2013-12" db="EMBL/GenBank/DDBJ databases">
        <title>A Varibaculum cambriense genome reconstructed from a premature infant gut community with otherwise low bacterial novelty that shifts toward anaerobic metabolism during the third week of life.</title>
        <authorList>
            <person name="Brown C.T."/>
            <person name="Sharon I."/>
            <person name="Thomas B.C."/>
            <person name="Castelle C.J."/>
            <person name="Morowitz M.J."/>
            <person name="Banfield J.F."/>
        </authorList>
    </citation>
    <scope>NUCLEOTIDE SEQUENCE [LARGE SCALE GENOMIC DNA]</scope>
    <source>
        <strain evidence="7">DORA_A_5_14_21</strain>
    </source>
</reference>
<dbReference type="PANTHER" id="PTHR30118">
    <property type="entry name" value="HTH-TYPE TRANSCRIPTIONAL REGULATOR LEUO-RELATED"/>
    <property type="match status" value="1"/>
</dbReference>
<dbReference type="GO" id="GO:0003700">
    <property type="term" value="F:DNA-binding transcription factor activity"/>
    <property type="evidence" value="ECO:0007669"/>
    <property type="project" value="InterPro"/>
</dbReference>
<dbReference type="Proteomes" id="UP000018853">
    <property type="component" value="Unassembled WGS sequence"/>
</dbReference>
<feature type="domain" description="HTH lysR-type" evidence="5">
    <location>
        <begin position="29"/>
        <end position="86"/>
    </location>
</feature>
<dbReference type="Gene3D" id="1.10.10.10">
    <property type="entry name" value="Winged helix-like DNA-binding domain superfamily/Winged helix DNA-binding domain"/>
    <property type="match status" value="1"/>
</dbReference>
<dbReference type="Gene3D" id="3.40.190.10">
    <property type="entry name" value="Periplasmic binding protein-like II"/>
    <property type="match status" value="2"/>
</dbReference>
<dbReference type="EMBL" id="AZLZ01001846">
    <property type="protein sequence ID" value="ETJ19936.1"/>
    <property type="molecule type" value="Genomic_DNA"/>
</dbReference>
<evidence type="ECO:0000259" key="5">
    <source>
        <dbReference type="PROSITE" id="PS50931"/>
    </source>
</evidence>
<keyword evidence="3" id="KW-0238">DNA-binding</keyword>
<evidence type="ECO:0000313" key="7">
    <source>
        <dbReference type="Proteomes" id="UP000018853"/>
    </source>
</evidence>
<evidence type="ECO:0000256" key="2">
    <source>
        <dbReference type="ARBA" id="ARBA00023015"/>
    </source>
</evidence>
<comment type="caution">
    <text evidence="6">The sequence shown here is derived from an EMBL/GenBank/DDBJ whole genome shotgun (WGS) entry which is preliminary data.</text>
</comment>
<organism evidence="6 7">
    <name type="scientific">Escherichia coli DORA_A_5_14_21</name>
    <dbReference type="NCBI Taxonomy" id="1403943"/>
    <lineage>
        <taxon>Bacteria</taxon>
        <taxon>Pseudomonadati</taxon>
        <taxon>Pseudomonadota</taxon>
        <taxon>Gammaproteobacteria</taxon>
        <taxon>Enterobacterales</taxon>
        <taxon>Enterobacteriaceae</taxon>
        <taxon>Escherichia</taxon>
    </lineage>
</organism>
<keyword evidence="2" id="KW-0805">Transcription regulation</keyword>
<dbReference type="InterPro" id="IPR036390">
    <property type="entry name" value="WH_DNA-bd_sf"/>
</dbReference>
<gene>
    <name evidence="6" type="ORF">Q609_ECAC01846G0001</name>
</gene>
<dbReference type="PANTHER" id="PTHR30118:SF10">
    <property type="entry name" value="LYSR FAMILY TRANSCRIPTIONAL REGULATOR"/>
    <property type="match status" value="1"/>
</dbReference>
<evidence type="ECO:0000256" key="4">
    <source>
        <dbReference type="ARBA" id="ARBA00023163"/>
    </source>
</evidence>
<dbReference type="NCBIfam" id="NF008554">
    <property type="entry name" value="PRK11482.1"/>
    <property type="match status" value="1"/>
</dbReference>
<evidence type="ECO:0000256" key="1">
    <source>
        <dbReference type="ARBA" id="ARBA00009437"/>
    </source>
</evidence>
<dbReference type="SUPFAM" id="SSF46785">
    <property type="entry name" value="Winged helix' DNA-binding domain"/>
    <property type="match status" value="1"/>
</dbReference>
<proteinExistence type="inferred from homology"/>
<feature type="non-terminal residue" evidence="6">
    <location>
        <position position="206"/>
    </location>
</feature>
<dbReference type="InterPro" id="IPR050389">
    <property type="entry name" value="LysR-type_TF"/>
</dbReference>
<dbReference type="InterPro" id="IPR000847">
    <property type="entry name" value="LysR_HTH_N"/>
</dbReference>